<protein>
    <submittedName>
        <fullName evidence="1">Uncharacterized protein</fullName>
    </submittedName>
</protein>
<dbReference type="KEGG" id="metu:GNH96_11630"/>
<dbReference type="EMBL" id="CP046565">
    <property type="protein sequence ID" value="QJD30563.1"/>
    <property type="molecule type" value="Genomic_DNA"/>
</dbReference>
<dbReference type="AlphaFoldDB" id="A0A858Q9R2"/>
<name>A0A858Q9R2_9GAMM</name>
<organism evidence="1 2">
    <name type="scientific">Methylococcus geothermalis</name>
    <dbReference type="NCBI Taxonomy" id="2681310"/>
    <lineage>
        <taxon>Bacteria</taxon>
        <taxon>Pseudomonadati</taxon>
        <taxon>Pseudomonadota</taxon>
        <taxon>Gammaproteobacteria</taxon>
        <taxon>Methylococcales</taxon>
        <taxon>Methylococcaceae</taxon>
        <taxon>Methylococcus</taxon>
    </lineage>
</organism>
<keyword evidence="2" id="KW-1185">Reference proteome</keyword>
<sequence length="51" mass="5560">MSEGDDAPLRERQFYIDAMIDFAERVMTDGEGFGQAGFEGTAVDEDVLAEG</sequence>
<gene>
    <name evidence="1" type="ORF">GNH96_11630</name>
</gene>
<dbReference type="RefSeq" id="WP_169603839.1">
    <property type="nucleotide sequence ID" value="NZ_CP046565.1"/>
</dbReference>
<evidence type="ECO:0000313" key="2">
    <source>
        <dbReference type="Proteomes" id="UP000503004"/>
    </source>
</evidence>
<accession>A0A858Q9R2</accession>
<evidence type="ECO:0000313" key="1">
    <source>
        <dbReference type="EMBL" id="QJD30563.1"/>
    </source>
</evidence>
<dbReference type="Proteomes" id="UP000503004">
    <property type="component" value="Chromosome"/>
</dbReference>
<reference evidence="2" key="1">
    <citation type="submission" date="2019-12" db="EMBL/GenBank/DDBJ databases">
        <authorList>
            <person name="Awala S.I."/>
            <person name="Rhee S.K."/>
        </authorList>
    </citation>
    <scope>NUCLEOTIDE SEQUENCE [LARGE SCALE GENOMIC DNA]</scope>
    <source>
        <strain evidence="2">IM1</strain>
    </source>
</reference>
<proteinExistence type="predicted"/>